<name>A0A1L6KJ56_ACIHA</name>
<evidence type="ECO:0000313" key="1">
    <source>
        <dbReference type="EMBL" id="APR69108.1"/>
    </source>
</evidence>
<organism evidence="1">
    <name type="scientific">Acinetobacter haemolyticus</name>
    <dbReference type="NCBI Taxonomy" id="29430"/>
    <lineage>
        <taxon>Bacteria</taxon>
        <taxon>Pseudomonadati</taxon>
        <taxon>Pseudomonadota</taxon>
        <taxon>Gammaproteobacteria</taxon>
        <taxon>Moraxellales</taxon>
        <taxon>Moraxellaceae</taxon>
        <taxon>Acinetobacter</taxon>
    </lineage>
</organism>
<proteinExistence type="predicted"/>
<gene>
    <name evidence="1" type="ORF">AHTJS_00990</name>
</gene>
<dbReference type="KEGG" id="ahl:AHTJS_00990"/>
<dbReference type="EMBL" id="CP018871">
    <property type="protein sequence ID" value="APR69108.1"/>
    <property type="molecule type" value="Genomic_DNA"/>
</dbReference>
<dbReference type="AlphaFoldDB" id="A0A1L6KJ56"/>
<dbReference type="STRING" id="29430.AHTJS_00990"/>
<reference evidence="1" key="1">
    <citation type="submission" date="2016-12" db="EMBL/GenBank/DDBJ databases">
        <title>Complete genome sequence of Acinetobacter haemolyticus strain TJS01 isolated from a respiratory patient in china.</title>
        <authorList>
            <person name="Deng Y."/>
            <person name="Zhang S.-C."/>
            <person name="Song C.-C."/>
            <person name="Dong Y."/>
            <person name="Gao F."/>
            <person name="Huang H."/>
        </authorList>
    </citation>
    <scope>NUCLEOTIDE SEQUENCE [LARGE SCALE GENOMIC DNA]</scope>
    <source>
        <strain evidence="1">TJS01</strain>
    </source>
</reference>
<protein>
    <submittedName>
        <fullName evidence="1">Uncharacterized protein</fullName>
    </submittedName>
</protein>
<accession>A0A1L6KJ56</accession>
<sequence length="73" mass="8440">MMLSMCFIQICSQMRTKSHCIKTHKIAQYPQQHPTRLCKQLYPQIVGLLFSSLYKNNNHLSSIQLPQLIGHAV</sequence>